<sequence length="332" mass="38153">MTLKTYGKSKKKERDPVAFFPHSSFAEALTSAGEALSSKPAMREKKPASVNKNSPTSPSTATVPPAPSNVSTGVSKRVILTNFHVFLDFPIEIQILIWRAAIQAIQNRIIIWRSPVVPPLLHACARSRELFLEDHRVERWLTSVFGSETLFINWEHDIVYFEGRVPGMQEWDIAPLRDDRPVQQLYSWVPHFASSPQTGGKWLEEIRFMALSVNMVKWFFAPQRVSGEIGWEVLHRMCPKLKILYVICGRRELNNRDTLRSLSRIRTLNAVNTAWSFWDIKNSRAAFNAAKRMGVLTEVELRFMDVRDTNEQLKEHVVVVKKQKDGQAKQER</sequence>
<keyword evidence="4" id="KW-1185">Reference proteome</keyword>
<dbReference type="AlphaFoldDB" id="A0A194XPY4"/>
<feature type="region of interest" description="Disordered" evidence="1">
    <location>
        <begin position="36"/>
        <end position="71"/>
    </location>
</feature>
<evidence type="ECO:0000313" key="3">
    <source>
        <dbReference type="EMBL" id="KUJ22221.1"/>
    </source>
</evidence>
<dbReference type="InterPro" id="IPR045518">
    <property type="entry name" value="2EXR"/>
</dbReference>
<evidence type="ECO:0000259" key="2">
    <source>
        <dbReference type="Pfam" id="PF20150"/>
    </source>
</evidence>
<dbReference type="Proteomes" id="UP000070700">
    <property type="component" value="Unassembled WGS sequence"/>
</dbReference>
<reference evidence="3 4" key="1">
    <citation type="submission" date="2015-10" db="EMBL/GenBank/DDBJ databases">
        <title>Full genome of DAOMC 229536 Phialocephala scopiformis, a fungal endophyte of spruce producing the potent anti-insectan compound rugulosin.</title>
        <authorList>
            <consortium name="DOE Joint Genome Institute"/>
            <person name="Walker A.K."/>
            <person name="Frasz S.L."/>
            <person name="Seifert K.A."/>
            <person name="Miller J.D."/>
            <person name="Mondo S.J."/>
            <person name="Labutti K."/>
            <person name="Lipzen A."/>
            <person name="Dockter R."/>
            <person name="Kennedy M."/>
            <person name="Grigoriev I.V."/>
            <person name="Spatafora J.W."/>
        </authorList>
    </citation>
    <scope>NUCLEOTIDE SEQUENCE [LARGE SCALE GENOMIC DNA]</scope>
    <source>
        <strain evidence="3 4">CBS 120377</strain>
    </source>
</reference>
<feature type="domain" description="2EXR" evidence="2">
    <location>
        <begin position="83"/>
        <end position="159"/>
    </location>
</feature>
<evidence type="ECO:0000313" key="4">
    <source>
        <dbReference type="Proteomes" id="UP000070700"/>
    </source>
</evidence>
<dbReference type="Pfam" id="PF20150">
    <property type="entry name" value="2EXR"/>
    <property type="match status" value="1"/>
</dbReference>
<dbReference type="GeneID" id="28822548"/>
<gene>
    <name evidence="3" type="ORF">LY89DRAFT_665110</name>
</gene>
<dbReference type="KEGG" id="psco:LY89DRAFT_665110"/>
<protein>
    <recommendedName>
        <fullName evidence="2">2EXR domain-containing protein</fullName>
    </recommendedName>
</protein>
<feature type="compositionally biased region" description="Low complexity" evidence="1">
    <location>
        <begin position="54"/>
        <end position="63"/>
    </location>
</feature>
<organism evidence="3 4">
    <name type="scientific">Mollisia scopiformis</name>
    <name type="common">Conifer needle endophyte fungus</name>
    <name type="synonym">Phialocephala scopiformis</name>
    <dbReference type="NCBI Taxonomy" id="149040"/>
    <lineage>
        <taxon>Eukaryota</taxon>
        <taxon>Fungi</taxon>
        <taxon>Dikarya</taxon>
        <taxon>Ascomycota</taxon>
        <taxon>Pezizomycotina</taxon>
        <taxon>Leotiomycetes</taxon>
        <taxon>Helotiales</taxon>
        <taxon>Mollisiaceae</taxon>
        <taxon>Mollisia</taxon>
    </lineage>
</organism>
<name>A0A194XPY4_MOLSC</name>
<proteinExistence type="predicted"/>
<dbReference type="OrthoDB" id="3473305at2759"/>
<dbReference type="EMBL" id="KQ947407">
    <property type="protein sequence ID" value="KUJ22221.1"/>
    <property type="molecule type" value="Genomic_DNA"/>
</dbReference>
<dbReference type="InParanoid" id="A0A194XPY4"/>
<evidence type="ECO:0000256" key="1">
    <source>
        <dbReference type="SAM" id="MobiDB-lite"/>
    </source>
</evidence>
<dbReference type="RefSeq" id="XP_018076576.1">
    <property type="nucleotide sequence ID" value="XM_018212822.1"/>
</dbReference>
<accession>A0A194XPY4</accession>